<dbReference type="PROSITE" id="PS50943">
    <property type="entry name" value="HTH_CROC1"/>
    <property type="match status" value="1"/>
</dbReference>
<sequence length="170" mass="19025">MVKNRAEFEENAGLVETTDPEIDKPIFRRPGFAGIKEFGEMDRKISAFLRKERDDTGLTREEVARFLGLSTQVFGRYEKAISKLHVTRLVHLSEVLGFHPMELVYAAAPHLFGKTQEEAADQIALAKRIWTLPHSTVSTLVKLVDEMHAISSAGAVQTPEQSSAHQPEKV</sequence>
<dbReference type="InterPro" id="IPR010982">
    <property type="entry name" value="Lambda_DNA-bd_dom_sf"/>
</dbReference>
<feature type="domain" description="HTH cro/C1-type" evidence="1">
    <location>
        <begin position="49"/>
        <end position="103"/>
    </location>
</feature>
<organism evidence="2 3">
    <name type="scientific">Aminobacter carboxidus</name>
    <dbReference type="NCBI Taxonomy" id="376165"/>
    <lineage>
        <taxon>Bacteria</taxon>
        <taxon>Pseudomonadati</taxon>
        <taxon>Pseudomonadota</taxon>
        <taxon>Alphaproteobacteria</taxon>
        <taxon>Hyphomicrobiales</taxon>
        <taxon>Phyllobacteriaceae</taxon>
        <taxon>Aminobacter</taxon>
    </lineage>
</organism>
<dbReference type="EMBL" id="JACHGI010000014">
    <property type="protein sequence ID" value="MBB6469191.1"/>
    <property type="molecule type" value="Genomic_DNA"/>
</dbReference>
<reference evidence="2 3" key="1">
    <citation type="submission" date="2020-08" db="EMBL/GenBank/DDBJ databases">
        <title>Genomic Encyclopedia of Type Strains, Phase IV (KMG-IV): sequencing the most valuable type-strain genomes for metagenomic binning, comparative biology and taxonomic classification.</title>
        <authorList>
            <person name="Goeker M."/>
        </authorList>
    </citation>
    <scope>NUCLEOTIDE SEQUENCE [LARGE SCALE GENOMIC DNA]</scope>
    <source>
        <strain evidence="2 3">DSM 17454</strain>
    </source>
</reference>
<evidence type="ECO:0000313" key="2">
    <source>
        <dbReference type="EMBL" id="MBB6469191.1"/>
    </source>
</evidence>
<dbReference type="SUPFAM" id="SSF47413">
    <property type="entry name" value="lambda repressor-like DNA-binding domains"/>
    <property type="match status" value="1"/>
</dbReference>
<dbReference type="Proteomes" id="UP000532373">
    <property type="component" value="Unassembled WGS sequence"/>
</dbReference>
<dbReference type="RefSeq" id="WP_312880942.1">
    <property type="nucleotide sequence ID" value="NZ_JACHGI010000014.1"/>
</dbReference>
<proteinExistence type="predicted"/>
<dbReference type="Gene3D" id="1.10.260.40">
    <property type="entry name" value="lambda repressor-like DNA-binding domains"/>
    <property type="match status" value="1"/>
</dbReference>
<dbReference type="Pfam" id="PF13560">
    <property type="entry name" value="HTH_31"/>
    <property type="match status" value="1"/>
</dbReference>
<name>A0A8E2BDZ1_9HYPH</name>
<gene>
    <name evidence="2" type="ORF">HNQ96_005080</name>
</gene>
<evidence type="ECO:0000313" key="3">
    <source>
        <dbReference type="Proteomes" id="UP000532373"/>
    </source>
</evidence>
<comment type="caution">
    <text evidence="2">The sequence shown here is derived from an EMBL/GenBank/DDBJ whole genome shotgun (WGS) entry which is preliminary data.</text>
</comment>
<accession>A0A8E2BDZ1</accession>
<dbReference type="SMART" id="SM00530">
    <property type="entry name" value="HTH_XRE"/>
    <property type="match status" value="1"/>
</dbReference>
<dbReference type="CDD" id="cd00093">
    <property type="entry name" value="HTH_XRE"/>
    <property type="match status" value="1"/>
</dbReference>
<dbReference type="GO" id="GO:0003677">
    <property type="term" value="F:DNA binding"/>
    <property type="evidence" value="ECO:0007669"/>
    <property type="project" value="InterPro"/>
</dbReference>
<dbReference type="AlphaFoldDB" id="A0A8E2BDZ1"/>
<evidence type="ECO:0000259" key="1">
    <source>
        <dbReference type="PROSITE" id="PS50943"/>
    </source>
</evidence>
<protein>
    <submittedName>
        <fullName evidence="2">Transcriptional regulator with XRE-family HTH domain</fullName>
    </submittedName>
</protein>
<dbReference type="InterPro" id="IPR001387">
    <property type="entry name" value="Cro/C1-type_HTH"/>
</dbReference>